<evidence type="ECO:0000256" key="1">
    <source>
        <dbReference type="ARBA" id="ARBA00004370"/>
    </source>
</evidence>
<dbReference type="InterPro" id="IPR036179">
    <property type="entry name" value="Ig-like_dom_sf"/>
</dbReference>
<evidence type="ECO:0000313" key="6">
    <source>
        <dbReference type="EMBL" id="KAF3852736.1"/>
    </source>
</evidence>
<evidence type="ECO:0000256" key="4">
    <source>
        <dbReference type="SAM" id="MobiDB-lite"/>
    </source>
</evidence>
<reference evidence="6 7" key="1">
    <citation type="submission" date="2020-03" db="EMBL/GenBank/DDBJ databases">
        <title>Dissostichus mawsoni Genome sequencing and assembly.</title>
        <authorList>
            <person name="Park H."/>
        </authorList>
    </citation>
    <scope>NUCLEOTIDE SEQUENCE [LARGE SCALE GENOMIC DNA]</scope>
    <source>
        <strain evidence="6">DM0001</strain>
        <tissue evidence="6">Muscle</tissue>
    </source>
</reference>
<comment type="caution">
    <text evidence="6">The sequence shown here is derived from an EMBL/GenBank/DDBJ whole genome shotgun (WGS) entry which is preliminary data.</text>
</comment>
<keyword evidence="7" id="KW-1185">Reference proteome</keyword>
<feature type="region of interest" description="Disordered" evidence="4">
    <location>
        <begin position="161"/>
        <end position="185"/>
    </location>
</feature>
<gene>
    <name evidence="6" type="ORF">F7725_006091</name>
</gene>
<feature type="compositionally biased region" description="Polar residues" evidence="4">
    <location>
        <begin position="245"/>
        <end position="256"/>
    </location>
</feature>
<evidence type="ECO:0000313" key="7">
    <source>
        <dbReference type="Proteomes" id="UP000518266"/>
    </source>
</evidence>
<dbReference type="Proteomes" id="UP000518266">
    <property type="component" value="Unassembled WGS sequence"/>
</dbReference>
<dbReference type="GO" id="GO:0050852">
    <property type="term" value="P:T cell receptor signaling pathway"/>
    <property type="evidence" value="ECO:0007669"/>
    <property type="project" value="TreeGrafter"/>
</dbReference>
<proteinExistence type="predicted"/>
<dbReference type="OrthoDB" id="8962537at2759"/>
<keyword evidence="5" id="KW-1133">Transmembrane helix</keyword>
<dbReference type="EMBL" id="JAAKFY010000009">
    <property type="protein sequence ID" value="KAF3852736.1"/>
    <property type="molecule type" value="Genomic_DNA"/>
</dbReference>
<keyword evidence="2 5" id="KW-0472">Membrane</keyword>
<dbReference type="GO" id="GO:0005102">
    <property type="term" value="F:signaling receptor binding"/>
    <property type="evidence" value="ECO:0007669"/>
    <property type="project" value="TreeGrafter"/>
</dbReference>
<keyword evidence="3" id="KW-0393">Immunoglobulin domain</keyword>
<dbReference type="AlphaFoldDB" id="A0A7J5YTB6"/>
<dbReference type="SUPFAM" id="SSF48726">
    <property type="entry name" value="Immunoglobulin"/>
    <property type="match status" value="1"/>
</dbReference>
<sequence length="256" mass="27022">MAALTPPGARIDGRESPRKGSAGACGDSLLLKLTEGNAAVGGGKDGGLEAPRPASPQMIQAVEGENAAVWCRFNRPENFTPTALHWTVNDTKAVLFSRHKGWINPDAADAQYKHRTSVSLEDLARGILLVNISNVTPSDSGNYEGVVIGKLAGHTTLWMKEEEQSKRKDSGTPAAPAEGDPAAEKRNHVRKAVLPCVLILAAAAVAIVVAVVWILVERGVIQGEPKTSEGDQQSAAEEGLVGSEVTDSNHQIQSIK</sequence>
<evidence type="ECO:0000256" key="5">
    <source>
        <dbReference type="SAM" id="Phobius"/>
    </source>
</evidence>
<organism evidence="6 7">
    <name type="scientific">Dissostichus mawsoni</name>
    <name type="common">Antarctic cod</name>
    <dbReference type="NCBI Taxonomy" id="36200"/>
    <lineage>
        <taxon>Eukaryota</taxon>
        <taxon>Metazoa</taxon>
        <taxon>Chordata</taxon>
        <taxon>Craniata</taxon>
        <taxon>Vertebrata</taxon>
        <taxon>Euteleostomi</taxon>
        <taxon>Actinopterygii</taxon>
        <taxon>Neopterygii</taxon>
        <taxon>Teleostei</taxon>
        <taxon>Neoteleostei</taxon>
        <taxon>Acanthomorphata</taxon>
        <taxon>Eupercaria</taxon>
        <taxon>Perciformes</taxon>
        <taxon>Notothenioidei</taxon>
        <taxon>Nototheniidae</taxon>
        <taxon>Dissostichus</taxon>
    </lineage>
</organism>
<protein>
    <recommendedName>
        <fullName evidence="8">Ig-like domain-containing protein</fullName>
    </recommendedName>
</protein>
<feature type="compositionally biased region" description="Basic and acidic residues" evidence="4">
    <location>
        <begin position="161"/>
        <end position="170"/>
    </location>
</feature>
<dbReference type="PANTHER" id="PTHR24100">
    <property type="entry name" value="BUTYROPHILIN"/>
    <property type="match status" value="1"/>
</dbReference>
<keyword evidence="5" id="KW-0812">Transmembrane</keyword>
<name>A0A7J5YTB6_DISMA</name>
<feature type="region of interest" description="Disordered" evidence="4">
    <location>
        <begin position="1"/>
        <end position="23"/>
    </location>
</feature>
<feature type="non-terminal residue" evidence="6">
    <location>
        <position position="256"/>
    </location>
</feature>
<dbReference type="PANTHER" id="PTHR24100:SF151">
    <property type="entry name" value="ICOS LIGAND"/>
    <property type="match status" value="1"/>
</dbReference>
<accession>A0A7J5YTB6</accession>
<feature type="region of interest" description="Disordered" evidence="4">
    <location>
        <begin position="224"/>
        <end position="256"/>
    </location>
</feature>
<dbReference type="GO" id="GO:0001817">
    <property type="term" value="P:regulation of cytokine production"/>
    <property type="evidence" value="ECO:0007669"/>
    <property type="project" value="TreeGrafter"/>
</dbReference>
<feature type="transmembrane region" description="Helical" evidence="5">
    <location>
        <begin position="192"/>
        <end position="216"/>
    </location>
</feature>
<evidence type="ECO:0000256" key="2">
    <source>
        <dbReference type="ARBA" id="ARBA00023136"/>
    </source>
</evidence>
<comment type="subcellular location">
    <subcellularLocation>
        <location evidence="1">Membrane</location>
    </subcellularLocation>
</comment>
<dbReference type="Gene3D" id="2.60.40.10">
    <property type="entry name" value="Immunoglobulins"/>
    <property type="match status" value="1"/>
</dbReference>
<evidence type="ECO:0000256" key="3">
    <source>
        <dbReference type="ARBA" id="ARBA00023319"/>
    </source>
</evidence>
<dbReference type="InterPro" id="IPR013783">
    <property type="entry name" value="Ig-like_fold"/>
</dbReference>
<evidence type="ECO:0008006" key="8">
    <source>
        <dbReference type="Google" id="ProtNLM"/>
    </source>
</evidence>
<dbReference type="GO" id="GO:0009897">
    <property type="term" value="C:external side of plasma membrane"/>
    <property type="evidence" value="ECO:0007669"/>
    <property type="project" value="TreeGrafter"/>
</dbReference>
<dbReference type="InterPro" id="IPR050504">
    <property type="entry name" value="IgSF_BTN/MOG"/>
</dbReference>